<feature type="domain" description="ABC-2 type transporter transmembrane" evidence="8">
    <location>
        <begin position="449"/>
        <end position="750"/>
    </location>
</feature>
<dbReference type="PANTHER" id="PTHR43077:SF10">
    <property type="entry name" value="TRANSPORT PERMEASE PROTEIN"/>
    <property type="match status" value="1"/>
</dbReference>
<dbReference type="InterPro" id="IPR013525">
    <property type="entry name" value="ABC2_TM"/>
</dbReference>
<reference evidence="9 10" key="1">
    <citation type="journal article" date="2009" name="Stand. Genomic Sci.">
        <title>Complete genome sequence of Slackia heliotrinireducens type strain (RHS 1).</title>
        <authorList>
            <person name="Pukall R."/>
            <person name="Lapidus A."/>
            <person name="Nolan M."/>
            <person name="Copeland A."/>
            <person name="Glavina Del Rio T."/>
            <person name="Lucas S."/>
            <person name="Chen F."/>
            <person name="Tice H."/>
            <person name="Cheng J.F."/>
            <person name="Chertkov O."/>
            <person name="Bruce D."/>
            <person name="Goodwin L."/>
            <person name="Kuske C."/>
            <person name="Brettin T."/>
            <person name="Detter J.C."/>
            <person name="Han C."/>
            <person name="Pitluck S."/>
            <person name="Pati A."/>
            <person name="Mavrommatis K."/>
            <person name="Ivanova N."/>
            <person name="Ovchinnikova G."/>
            <person name="Chen A."/>
            <person name="Palaniappan K."/>
            <person name="Schneider S."/>
            <person name="Rohde M."/>
            <person name="Chain P."/>
            <person name="D'haeseleer P."/>
            <person name="Goker M."/>
            <person name="Bristow J."/>
            <person name="Eisen J.A."/>
            <person name="Markowitz V."/>
            <person name="Kyrpides N.C."/>
            <person name="Klenk H.P."/>
            <person name="Hugenholtz P."/>
        </authorList>
    </citation>
    <scope>NUCLEOTIDE SEQUENCE [LARGE SCALE GENOMIC DNA]</scope>
    <source>
        <strain evidence="10">ATCC 29202 / DSM 20476 / NCTC 11029 / RHS 1</strain>
    </source>
</reference>
<dbReference type="STRING" id="471855.Shel_06030"/>
<evidence type="ECO:0000256" key="1">
    <source>
        <dbReference type="ARBA" id="ARBA00004141"/>
    </source>
</evidence>
<evidence type="ECO:0000256" key="3">
    <source>
        <dbReference type="ARBA" id="ARBA00022989"/>
    </source>
</evidence>
<evidence type="ECO:0000256" key="6">
    <source>
        <dbReference type="SAM" id="MobiDB-lite"/>
    </source>
</evidence>
<dbReference type="RefSeq" id="WP_012797767.1">
    <property type="nucleotide sequence ID" value="NC_013165.1"/>
</dbReference>
<evidence type="ECO:0000256" key="4">
    <source>
        <dbReference type="ARBA" id="ARBA00023136"/>
    </source>
</evidence>
<organism evidence="9 10">
    <name type="scientific">Slackia heliotrinireducens (strain ATCC 29202 / DSM 20476 / NCTC 11029 / RHS 1)</name>
    <name type="common">Peptococcus heliotrinreducens</name>
    <dbReference type="NCBI Taxonomy" id="471855"/>
    <lineage>
        <taxon>Bacteria</taxon>
        <taxon>Bacillati</taxon>
        <taxon>Actinomycetota</taxon>
        <taxon>Coriobacteriia</taxon>
        <taxon>Eggerthellales</taxon>
        <taxon>Eggerthellaceae</taxon>
        <taxon>Slackia</taxon>
    </lineage>
</organism>
<dbReference type="InterPro" id="IPR051328">
    <property type="entry name" value="T7SS_ABC-Transporter"/>
</dbReference>
<dbReference type="eggNOG" id="COG1511">
    <property type="taxonomic scope" value="Bacteria"/>
</dbReference>
<dbReference type="Pfam" id="PF12698">
    <property type="entry name" value="ABC2_membrane_3"/>
    <property type="match status" value="2"/>
</dbReference>
<evidence type="ECO:0000256" key="2">
    <source>
        <dbReference type="ARBA" id="ARBA00022692"/>
    </source>
</evidence>
<dbReference type="InterPro" id="IPR017500">
    <property type="entry name" value="Phage_infect_YhgE_N"/>
</dbReference>
<dbReference type="GO" id="GO:0016020">
    <property type="term" value="C:membrane"/>
    <property type="evidence" value="ECO:0007669"/>
    <property type="project" value="UniProtKB-SubCell"/>
</dbReference>
<dbReference type="NCBIfam" id="TIGR03062">
    <property type="entry name" value="pip_yhgE_Cterm"/>
    <property type="match status" value="1"/>
</dbReference>
<accession>C7N3S1</accession>
<feature type="transmembrane region" description="Helical" evidence="7">
    <location>
        <begin position="647"/>
        <end position="665"/>
    </location>
</feature>
<dbReference type="EMBL" id="CP001684">
    <property type="protein sequence ID" value="ACV21662.1"/>
    <property type="molecule type" value="Genomic_DNA"/>
</dbReference>
<feature type="transmembrane region" description="Helical" evidence="7">
    <location>
        <begin position="677"/>
        <end position="696"/>
    </location>
</feature>
<sequence length="967" mass="103696">MGKVLEILGRDLGRLIRNPLATVVVLAMCILPSLYTWYCDVAFWDPYGNTGNIPVAVASADEGYDLANLADELPVDASEGLGASSEAREENYVNIGEQLEDQLRENNQLKWIFVNEDEAIQGVKAGDYYAAIVIPEDFTNQLIQVILQNSDDMPKIQYYVNEKSNAVAPKITDAGSRTIQQQINASFVELLTQTILETLQSAGFDLDASATDAEQTLTRKLSGVQGSLDEVQASLDGLGESVSKARTATADARLTLTDLQASLPTIVSGVNQADDLLGDIRTQGGAYATEASAALGEGASKLGGASAQASSTVGAASADVLTLKAKVDAAIEAMQDVIDRNTETIAELQDIVDAASARLAEATGDDTVLDPESPLSGITDETGQIAQDAIDDAQAIIDQLTAENAKYQDVVDRLTRASDNLGAVATSTDASVEQIDAAVQNAIAVLGGAQTTFNTDLLPQLSSGLDSLSSAGSNMTAAAAGADTTIDQAVASLDALDGILDQTETSLSTWQDDIQRIQDRLDGIATDIRSLYNANSLETLAGLLGMDVQEIASFIASPVTLTTEKVYPVESYGSSVNPFFTNLSLWIGGLVLIAILKVEVDRTGLGDVKPYQAYLGRWLFFVLIGIVQSVVLCTGELLIGVQCNHVPAMYLAAMVASVVYVSISYSLTITFKHIGKAIAVMLLIAQIPGGSGMYPVEMLPDFYQRLHPLVPFTYGINAIREAMFGFYGNYYVHNLLVLALFFIPTLIVGIALRPYLMNINLLFDRELKSTGVMIHEEHTIGIERFRMRTIIRALMNADEYRSQLTVRAAQFDAYYPIMRRLGLIFMISLPLIPLTVMAVVDLGIDGRIAALVLWILLVIFTVAMLIMLEYAKTNISNQMKLNGMSQDELAASLAMHANMTRTGHALKLSKLLTRMAGIQTDQSEATGPVRNAATEAVLADAAASEAEPEPAAEPEPVTNEDKDGSHA</sequence>
<feature type="coiled-coil region" evidence="5">
    <location>
        <begin position="390"/>
        <end position="417"/>
    </location>
</feature>
<dbReference type="Gene3D" id="3.40.1710.10">
    <property type="entry name" value="abc type-2 transporter like domain"/>
    <property type="match status" value="1"/>
</dbReference>
<evidence type="ECO:0000313" key="10">
    <source>
        <dbReference type="Proteomes" id="UP000002026"/>
    </source>
</evidence>
<evidence type="ECO:0000259" key="8">
    <source>
        <dbReference type="Pfam" id="PF12698"/>
    </source>
</evidence>
<feature type="transmembrane region" description="Helical" evidence="7">
    <location>
        <begin position="821"/>
        <end position="842"/>
    </location>
</feature>
<keyword evidence="3 7" id="KW-1133">Transmembrane helix</keyword>
<feature type="compositionally biased region" description="Low complexity" evidence="6">
    <location>
        <begin position="936"/>
        <end position="945"/>
    </location>
</feature>
<keyword evidence="4 7" id="KW-0472">Membrane</keyword>
<keyword evidence="5" id="KW-0175">Coiled coil</keyword>
<feature type="transmembrane region" description="Helical" evidence="7">
    <location>
        <begin position="848"/>
        <end position="871"/>
    </location>
</feature>
<feature type="region of interest" description="Disordered" evidence="6">
    <location>
        <begin position="936"/>
        <end position="967"/>
    </location>
</feature>
<proteinExistence type="predicted"/>
<dbReference type="HOGENOM" id="CLU_004534_2_0_11"/>
<evidence type="ECO:0000256" key="5">
    <source>
        <dbReference type="SAM" id="Coils"/>
    </source>
</evidence>
<keyword evidence="10" id="KW-1185">Reference proteome</keyword>
<feature type="transmembrane region" description="Helical" evidence="7">
    <location>
        <begin position="730"/>
        <end position="752"/>
    </location>
</feature>
<feature type="domain" description="ABC-2 type transporter transmembrane" evidence="8">
    <location>
        <begin position="45"/>
        <end position="211"/>
    </location>
</feature>
<comment type="subcellular location">
    <subcellularLocation>
        <location evidence="1">Membrane</location>
        <topology evidence="1">Multi-pass membrane protein</topology>
    </subcellularLocation>
</comment>
<dbReference type="InterPro" id="IPR017501">
    <property type="entry name" value="Phage_infect_YhgE_C"/>
</dbReference>
<dbReference type="AlphaFoldDB" id="C7N3S1"/>
<dbReference type="Proteomes" id="UP000002026">
    <property type="component" value="Chromosome"/>
</dbReference>
<gene>
    <name evidence="9" type="ordered locus">Shel_06030</name>
</gene>
<protein>
    <submittedName>
        <fullName evidence="9">YhgE/Pip-like protein</fullName>
    </submittedName>
</protein>
<name>C7N3S1_SLAHD</name>
<feature type="transmembrane region" description="Helical" evidence="7">
    <location>
        <begin position="579"/>
        <end position="598"/>
    </location>
</feature>
<dbReference type="PANTHER" id="PTHR43077">
    <property type="entry name" value="TRANSPORT PERMEASE YVFS-RELATED"/>
    <property type="match status" value="1"/>
</dbReference>
<feature type="transmembrane region" description="Helical" evidence="7">
    <location>
        <begin position="618"/>
        <end position="641"/>
    </location>
</feature>
<dbReference type="NCBIfam" id="TIGR03061">
    <property type="entry name" value="pip_yhgE_Nterm"/>
    <property type="match status" value="1"/>
</dbReference>
<keyword evidence="2 7" id="KW-0812">Transmembrane</keyword>
<evidence type="ECO:0000256" key="7">
    <source>
        <dbReference type="SAM" id="Phobius"/>
    </source>
</evidence>
<dbReference type="GO" id="GO:0140359">
    <property type="term" value="F:ABC-type transporter activity"/>
    <property type="evidence" value="ECO:0007669"/>
    <property type="project" value="InterPro"/>
</dbReference>
<feature type="coiled-coil region" evidence="5">
    <location>
        <begin position="331"/>
        <end position="365"/>
    </location>
</feature>
<evidence type="ECO:0000313" key="9">
    <source>
        <dbReference type="EMBL" id="ACV21662.1"/>
    </source>
</evidence>
<dbReference type="KEGG" id="shi:Shel_06030"/>